<feature type="region of interest" description="Disordered" evidence="2">
    <location>
        <begin position="547"/>
        <end position="566"/>
    </location>
</feature>
<dbReference type="InterPro" id="IPR019734">
    <property type="entry name" value="TPR_rpt"/>
</dbReference>
<feature type="repeat" description="TPR" evidence="1">
    <location>
        <begin position="436"/>
        <end position="469"/>
    </location>
</feature>
<evidence type="ECO:0000313" key="4">
    <source>
        <dbReference type="Proteomes" id="UP000603940"/>
    </source>
</evidence>
<dbReference type="PROSITE" id="PS50005">
    <property type="entry name" value="TPR"/>
    <property type="match status" value="1"/>
</dbReference>
<dbReference type="InterPro" id="IPR029058">
    <property type="entry name" value="AB_hydrolase_fold"/>
</dbReference>
<dbReference type="Proteomes" id="UP000603940">
    <property type="component" value="Unassembled WGS sequence"/>
</dbReference>
<dbReference type="RefSeq" id="WP_187778437.1">
    <property type="nucleotide sequence ID" value="NZ_JACTUZ010000034.1"/>
</dbReference>
<dbReference type="EMBL" id="JACTUZ010000034">
    <property type="protein sequence ID" value="MBC9177301.1"/>
    <property type="molecule type" value="Genomic_DNA"/>
</dbReference>
<accession>A0ABR7R6D8</accession>
<name>A0ABR7R6D8_9PROT</name>
<dbReference type="InterPro" id="IPR011990">
    <property type="entry name" value="TPR-like_helical_dom_sf"/>
</dbReference>
<dbReference type="PANTHER" id="PTHR44809">
    <property type="match status" value="1"/>
</dbReference>
<dbReference type="PANTHER" id="PTHR44809:SF1">
    <property type="entry name" value="PROTEIN O-MANNOSYL-TRANSFERASE TMTC1"/>
    <property type="match status" value="1"/>
</dbReference>
<organism evidence="3 4">
    <name type="scientific">Pseudoroseomonas ludipueritiae</name>
    <dbReference type="NCBI Taxonomy" id="198093"/>
    <lineage>
        <taxon>Bacteria</taxon>
        <taxon>Pseudomonadati</taxon>
        <taxon>Pseudomonadota</taxon>
        <taxon>Alphaproteobacteria</taxon>
        <taxon>Acetobacterales</taxon>
        <taxon>Acetobacteraceae</taxon>
        <taxon>Pseudoroseomonas</taxon>
    </lineage>
</organism>
<dbReference type="SUPFAM" id="SSF48452">
    <property type="entry name" value="TPR-like"/>
    <property type="match status" value="1"/>
</dbReference>
<evidence type="ECO:0000256" key="2">
    <source>
        <dbReference type="SAM" id="MobiDB-lite"/>
    </source>
</evidence>
<dbReference type="Gene3D" id="1.25.40.10">
    <property type="entry name" value="Tetratricopeptide repeat domain"/>
    <property type="match status" value="1"/>
</dbReference>
<protein>
    <submittedName>
        <fullName evidence="3">Tetratricopeptide repeat protein</fullName>
    </submittedName>
</protein>
<proteinExistence type="predicted"/>
<dbReference type="Pfam" id="PF13432">
    <property type="entry name" value="TPR_16"/>
    <property type="match status" value="1"/>
</dbReference>
<evidence type="ECO:0000313" key="3">
    <source>
        <dbReference type="EMBL" id="MBC9177301.1"/>
    </source>
</evidence>
<dbReference type="Pfam" id="PF14559">
    <property type="entry name" value="TPR_19"/>
    <property type="match status" value="1"/>
</dbReference>
<keyword evidence="1" id="KW-0802">TPR repeat</keyword>
<dbReference type="SMART" id="SM00028">
    <property type="entry name" value="TPR"/>
    <property type="match status" value="5"/>
</dbReference>
<sequence length="579" mass="62809">MSETQGIPVAEAASGSAILYEDEEILVIHRPVARDAVARGAEAGAELPGGLTAPAPLTLVTFADLTFRPDGDAIWGQEPATKLGLDAIGFVAKRENWFPAASMRKAAPAVRALLGGRPALCYGYSMGGYAALKYARLLGVSRALGVCPQASISPADLPEDKRFHKFHDRALHAGMRLTPADAPEFGVMMADPYHPDDRLNAHMLAADGGIHWLRTPFVGHAAIWLLTETAFLRQVFDLIGASDMATLAAMLRARRRENVHWFFWVAHHAFLRNRVALATRLWDRAEELGLDRQIREQEVMRLLGDAMRRLIDKGRREEARALALRRAGECAGDAVALAQIGHILVGMGEGEAAEEPFRASLALRQDIANVYGGLSLVVASKGRVNEAIDIAMDGIRTVPGDADLHIHLGYLLLNAARLEDAQAQFEIVLGQLPQHAGALTGKSNVLAAYGRQAEAIELMREAIELAPRDAGMRVWLGQLLLVVGEPLEAEPHFRVALELAPQVGAAHIGLARALERTGRLEEARHVAADAAAALPHDTRVQAIHRRMGPPDAARPEPVEEAEDQRPSGLRRFLGAFFGR</sequence>
<evidence type="ECO:0000256" key="1">
    <source>
        <dbReference type="PROSITE-ProRule" id="PRU00339"/>
    </source>
</evidence>
<gene>
    <name evidence="3" type="ORF">IBL25_10160</name>
</gene>
<comment type="caution">
    <text evidence="3">The sequence shown here is derived from an EMBL/GenBank/DDBJ whole genome shotgun (WGS) entry which is preliminary data.</text>
</comment>
<keyword evidence="4" id="KW-1185">Reference proteome</keyword>
<reference evidence="3 4" key="1">
    <citation type="journal article" date="2009" name="Int. J. Syst. Evol. Microbiol.">
        <title>Transfer of Teichococcus ludipueritiae and Muricoccus roseus to the genus Roseomonas, as Roseomonas ludipueritiae comb. nov. and Roseomonas rosea comb. nov., respectively, and emended description of the genus Roseomonas.</title>
        <authorList>
            <person name="Sanchez-Porro C."/>
            <person name="Gallego V."/>
            <person name="Busse H.J."/>
            <person name="Kampfer P."/>
            <person name="Ventosa A."/>
        </authorList>
    </citation>
    <scope>NUCLEOTIDE SEQUENCE [LARGE SCALE GENOMIC DNA]</scope>
    <source>
        <strain evidence="3 4">DSM 14915</strain>
    </source>
</reference>
<dbReference type="InterPro" id="IPR052943">
    <property type="entry name" value="TMTC_O-mannosyl-trnsfr"/>
</dbReference>
<dbReference type="SUPFAM" id="SSF53474">
    <property type="entry name" value="alpha/beta-Hydrolases"/>
    <property type="match status" value="1"/>
</dbReference>